<name>A0A542DXC0_9MICO</name>
<evidence type="ECO:0000256" key="3">
    <source>
        <dbReference type="HAMAP-Rule" id="MF_00795"/>
    </source>
</evidence>
<dbReference type="SUPFAM" id="SSF110395">
    <property type="entry name" value="CutC-like"/>
    <property type="match status" value="1"/>
</dbReference>
<dbReference type="EMBL" id="VFMN01000001">
    <property type="protein sequence ID" value="TQJ07740.1"/>
    <property type="molecule type" value="Genomic_DNA"/>
</dbReference>
<dbReference type="Gene3D" id="3.20.20.380">
    <property type="entry name" value="Copper homeostasis (CutC) domain"/>
    <property type="match status" value="1"/>
</dbReference>
<dbReference type="PANTHER" id="PTHR12598">
    <property type="entry name" value="COPPER HOMEOSTASIS PROTEIN CUTC"/>
    <property type="match status" value="1"/>
</dbReference>
<evidence type="ECO:0000256" key="2">
    <source>
        <dbReference type="ARBA" id="ARBA00007768"/>
    </source>
</evidence>
<comment type="similarity">
    <text evidence="2 3">Belongs to the CutC family.</text>
</comment>
<keyword evidence="3" id="KW-0963">Cytoplasm</keyword>
<evidence type="ECO:0000313" key="5">
    <source>
        <dbReference type="Proteomes" id="UP000317893"/>
    </source>
</evidence>
<reference evidence="4 5" key="1">
    <citation type="submission" date="2019-06" db="EMBL/GenBank/DDBJ databases">
        <title>Sequencing the genomes of 1000 actinobacteria strains.</title>
        <authorList>
            <person name="Klenk H.-P."/>
        </authorList>
    </citation>
    <scope>NUCLEOTIDE SEQUENCE [LARGE SCALE GENOMIC DNA]</scope>
    <source>
        <strain evidence="4 5">DSM 18607</strain>
    </source>
</reference>
<dbReference type="Pfam" id="PF03932">
    <property type="entry name" value="CutC"/>
    <property type="match status" value="1"/>
</dbReference>
<dbReference type="PANTHER" id="PTHR12598:SF0">
    <property type="entry name" value="COPPER HOMEOSTASIS PROTEIN CUTC HOMOLOG"/>
    <property type="match status" value="1"/>
</dbReference>
<dbReference type="AlphaFoldDB" id="A0A542DXC0"/>
<comment type="caution">
    <text evidence="3">Once thought to be involved in copper homeostasis, experiments in E.coli have shown this is not the case.</text>
</comment>
<dbReference type="InterPro" id="IPR036822">
    <property type="entry name" value="CutC-like_dom_sf"/>
</dbReference>
<dbReference type="Pfam" id="PF00480">
    <property type="entry name" value="ROK"/>
    <property type="match status" value="1"/>
</dbReference>
<sequence>MRVLVEVCVDDVAGALAAEVGGADRVELCADLGRGGTTPSAGMVRAVLAAVTRVGVQVMVRPRGGDFAYSRAELDVMLADVAHLRAAAAGARVPVGVVTGVLTTDGSLDVAAMRRLVEAAAPLPVTAHKAVDETPDLERTYDALRDLGVVRVLTSGGAATAAEGATTLARLVERSRAGGPAVLAGGAVRPGTVAALVAGTGVGEVHLRAQAPSDRGDGTLDTDVDVVRALVAAVGRPAPTPRAAPAPDAWAVLAVDAGGTAFKASLVDDRGRVVVRRDARSGDSGEASYRHLADLLLALRREATDRGLVVLGAGVATPGMVDEPAGVVRYASTLRWSDLPLGPRLADELGLPVAVGHDVRSAGLAESLFGAAAGEGDAVLVSIGTGVAASILTGGHAVTGAQTTAGELGHIPVVEDGEPCTCGQRGCLEVYCSGAGLARRYAAAGGLPGLDAAAVVARLDEDPVAAGVWDDAVRALAQGLATVTLLLDPRVVVLTGGFSRAGDRLLEPLRTRLAGLLAWRDAPPVRLSPLGTEAGRIGAAVLGLRAAGRDDVVERWRVADLLG</sequence>
<dbReference type="Gene3D" id="3.30.420.40">
    <property type="match status" value="2"/>
</dbReference>
<keyword evidence="5" id="KW-1185">Reference proteome</keyword>
<dbReference type="GO" id="GO:0005507">
    <property type="term" value="F:copper ion binding"/>
    <property type="evidence" value="ECO:0007669"/>
    <property type="project" value="TreeGrafter"/>
</dbReference>
<organism evidence="4 5">
    <name type="scientific">Lapillicoccus jejuensis</name>
    <dbReference type="NCBI Taxonomy" id="402171"/>
    <lineage>
        <taxon>Bacteria</taxon>
        <taxon>Bacillati</taxon>
        <taxon>Actinomycetota</taxon>
        <taxon>Actinomycetes</taxon>
        <taxon>Micrococcales</taxon>
        <taxon>Intrasporangiaceae</taxon>
        <taxon>Lapillicoccus</taxon>
    </lineage>
</organism>
<gene>
    <name evidence="3" type="primary">cutC</name>
    <name evidence="4" type="ORF">FB458_0808</name>
</gene>
<dbReference type="Proteomes" id="UP000317893">
    <property type="component" value="Unassembled WGS sequence"/>
</dbReference>
<dbReference type="SUPFAM" id="SSF53067">
    <property type="entry name" value="Actin-like ATPase domain"/>
    <property type="match status" value="1"/>
</dbReference>
<comment type="subcellular location">
    <subcellularLocation>
        <location evidence="3">Cytoplasm</location>
    </subcellularLocation>
</comment>
<dbReference type="InterPro" id="IPR005627">
    <property type="entry name" value="CutC-like"/>
</dbReference>
<protein>
    <recommendedName>
        <fullName evidence="3">PF03932 family protein CutC</fullName>
    </recommendedName>
</protein>
<proteinExistence type="inferred from homology"/>
<dbReference type="GO" id="GO:0005737">
    <property type="term" value="C:cytoplasm"/>
    <property type="evidence" value="ECO:0007669"/>
    <property type="project" value="UniProtKB-SubCell"/>
</dbReference>
<dbReference type="InterPro" id="IPR043129">
    <property type="entry name" value="ATPase_NBD"/>
</dbReference>
<accession>A0A542DXC0</accession>
<dbReference type="HAMAP" id="MF_00795">
    <property type="entry name" value="CutC"/>
    <property type="match status" value="1"/>
</dbReference>
<evidence type="ECO:0000313" key="4">
    <source>
        <dbReference type="EMBL" id="TQJ07740.1"/>
    </source>
</evidence>
<evidence type="ECO:0000256" key="1">
    <source>
        <dbReference type="ARBA" id="ARBA00006479"/>
    </source>
</evidence>
<comment type="caution">
    <text evidence="4">The sequence shown here is derived from an EMBL/GenBank/DDBJ whole genome shotgun (WGS) entry which is preliminary data.</text>
</comment>
<dbReference type="InterPro" id="IPR000600">
    <property type="entry name" value="ROK"/>
</dbReference>
<comment type="similarity">
    <text evidence="1">Belongs to the ROK (NagC/XylR) family.</text>
</comment>